<dbReference type="InterPro" id="IPR006480">
    <property type="entry name" value="Phage_holin_4_1"/>
</dbReference>
<dbReference type="EMBL" id="JACJVQ010000005">
    <property type="protein sequence ID" value="MBB6633572.1"/>
    <property type="molecule type" value="Genomic_DNA"/>
</dbReference>
<keyword evidence="8" id="KW-1185">Reference proteome</keyword>
<dbReference type="AlphaFoldDB" id="A0A841SQU9"/>
<feature type="transmembrane region" description="Helical" evidence="6">
    <location>
        <begin position="75"/>
        <end position="94"/>
    </location>
</feature>
<evidence type="ECO:0000313" key="8">
    <source>
        <dbReference type="Proteomes" id="UP000535838"/>
    </source>
</evidence>
<evidence type="ECO:0000256" key="4">
    <source>
        <dbReference type="ARBA" id="ARBA00023136"/>
    </source>
</evidence>
<comment type="subcellular location">
    <subcellularLocation>
        <location evidence="1">Membrane</location>
        <topology evidence="1">Multi-pass membrane protein</topology>
    </subcellularLocation>
</comment>
<organism evidence="7 8">
    <name type="scientific">Cohnella thailandensis</name>
    <dbReference type="NCBI Taxonomy" id="557557"/>
    <lineage>
        <taxon>Bacteria</taxon>
        <taxon>Bacillati</taxon>
        <taxon>Bacillota</taxon>
        <taxon>Bacilli</taxon>
        <taxon>Bacillales</taxon>
        <taxon>Paenibacillaceae</taxon>
        <taxon>Cohnella</taxon>
    </lineage>
</organism>
<proteinExistence type="inferred from homology"/>
<evidence type="ECO:0000256" key="6">
    <source>
        <dbReference type="SAM" id="Phobius"/>
    </source>
</evidence>
<dbReference type="RefSeq" id="WP_185118810.1">
    <property type="nucleotide sequence ID" value="NZ_JACJVQ010000005.1"/>
</dbReference>
<evidence type="ECO:0000256" key="1">
    <source>
        <dbReference type="ARBA" id="ARBA00004141"/>
    </source>
</evidence>
<dbReference type="GO" id="GO:0016020">
    <property type="term" value="C:membrane"/>
    <property type="evidence" value="ECO:0007669"/>
    <property type="project" value="UniProtKB-SubCell"/>
</dbReference>
<keyword evidence="4 6" id="KW-0472">Membrane</keyword>
<protein>
    <submittedName>
        <fullName evidence="7">Phage holin family protein</fullName>
    </submittedName>
</protein>
<comment type="similarity">
    <text evidence="5">Belongs to the bacteriophage holin family. Cp-1 holin subfamily.</text>
</comment>
<comment type="caution">
    <text evidence="7">The sequence shown here is derived from an EMBL/GenBank/DDBJ whole genome shotgun (WGS) entry which is preliminary data.</text>
</comment>
<accession>A0A841SQU9</accession>
<evidence type="ECO:0000256" key="2">
    <source>
        <dbReference type="ARBA" id="ARBA00022692"/>
    </source>
</evidence>
<evidence type="ECO:0000313" key="7">
    <source>
        <dbReference type="EMBL" id="MBB6633572.1"/>
    </source>
</evidence>
<reference evidence="7 8" key="1">
    <citation type="submission" date="2020-08" db="EMBL/GenBank/DDBJ databases">
        <title>Cohnella phylogeny.</title>
        <authorList>
            <person name="Dunlap C."/>
        </authorList>
    </citation>
    <scope>NUCLEOTIDE SEQUENCE [LARGE SCALE GENOMIC DNA]</scope>
    <source>
        <strain evidence="7 8">DSM 25241</strain>
    </source>
</reference>
<dbReference type="Pfam" id="PF05105">
    <property type="entry name" value="Phage_holin_4_1"/>
    <property type="match status" value="1"/>
</dbReference>
<name>A0A841SQU9_9BACL</name>
<evidence type="ECO:0000256" key="5">
    <source>
        <dbReference type="ARBA" id="ARBA00023600"/>
    </source>
</evidence>
<evidence type="ECO:0000256" key="3">
    <source>
        <dbReference type="ARBA" id="ARBA00022989"/>
    </source>
</evidence>
<keyword evidence="2 6" id="KW-0812">Transmembrane</keyword>
<keyword evidence="3 6" id="KW-1133">Transmembrane helix</keyword>
<dbReference type="Proteomes" id="UP000535838">
    <property type="component" value="Unassembled WGS sequence"/>
</dbReference>
<feature type="transmembrane region" description="Helical" evidence="6">
    <location>
        <begin position="42"/>
        <end position="63"/>
    </location>
</feature>
<gene>
    <name evidence="7" type="ORF">H7B67_05590</name>
</gene>
<sequence length="168" mass="18576">MQRFIKSLMSLDTLAKPMNGVIATMGAFISPIIEYVTSSGKFWAYLFFIAIVAADWLAGITAAKKTESYRSEYGQTGVLRTIFLAFIPFIGMLLDKMASTIFFIDQPGVAFYGLTLMLAYHSWESMTANCARAGWDKWIPKSVLNYVASEIKAKAERAANIKGEGKNG</sequence>
<feature type="transmembrane region" description="Helical" evidence="6">
    <location>
        <begin position="20"/>
        <end position="36"/>
    </location>
</feature>